<reference evidence="1 2" key="1">
    <citation type="submission" date="2016-11" db="EMBL/GenBank/DDBJ databases">
        <title>Draft Genome Sequences of Nine Cyanobacterial Strains from Diverse Habitats.</title>
        <authorList>
            <person name="Zhu T."/>
            <person name="Hou S."/>
            <person name="Lu X."/>
            <person name="Hess W.R."/>
        </authorList>
    </citation>
    <scope>NUCLEOTIDE SEQUENCE [LARGE SCALE GENOMIC DNA]</scope>
    <source>
        <strain evidence="1 2">NIES-30</strain>
    </source>
</reference>
<name>A0A1U7J3Z2_9CYAN</name>
<comment type="caution">
    <text evidence="1">The sequence shown here is derived from an EMBL/GenBank/DDBJ whole genome shotgun (WGS) entry which is preliminary data.</text>
</comment>
<keyword evidence="2" id="KW-1185">Reference proteome</keyword>
<organism evidence="1 2">
    <name type="scientific">Phormidium tenue NIES-30</name>
    <dbReference type="NCBI Taxonomy" id="549789"/>
    <lineage>
        <taxon>Bacteria</taxon>
        <taxon>Bacillati</taxon>
        <taxon>Cyanobacteriota</taxon>
        <taxon>Cyanophyceae</taxon>
        <taxon>Oscillatoriophycideae</taxon>
        <taxon>Oscillatoriales</taxon>
        <taxon>Oscillatoriaceae</taxon>
        <taxon>Phormidium</taxon>
    </lineage>
</organism>
<dbReference type="Proteomes" id="UP000185557">
    <property type="component" value="Unassembled WGS sequence"/>
</dbReference>
<accession>A0A1U7J3Z2</accession>
<dbReference type="EMBL" id="MRCG01000010">
    <property type="protein sequence ID" value="OKH47092.1"/>
    <property type="molecule type" value="Genomic_DNA"/>
</dbReference>
<dbReference type="AlphaFoldDB" id="A0A1U7J3Z2"/>
<proteinExistence type="predicted"/>
<gene>
    <name evidence="1" type="ORF">NIES30_13960</name>
</gene>
<evidence type="ECO:0000313" key="2">
    <source>
        <dbReference type="Proteomes" id="UP000185557"/>
    </source>
</evidence>
<sequence length="82" mass="9379">MCQFNEHRAVFNDQRVMIAKQLCQFAKQLCQFNDHRAVFNDHRALIVKQLCQFAFSDRVPVVLTQDVASNSRHSVSLGAATQ</sequence>
<evidence type="ECO:0000313" key="1">
    <source>
        <dbReference type="EMBL" id="OKH47092.1"/>
    </source>
</evidence>
<protein>
    <submittedName>
        <fullName evidence="1">Uncharacterized protein</fullName>
    </submittedName>
</protein>